<organism evidence="1 2">
    <name type="scientific">Pseudogemmobacter faecipullorum</name>
    <dbReference type="NCBI Taxonomy" id="2755041"/>
    <lineage>
        <taxon>Bacteria</taxon>
        <taxon>Pseudomonadati</taxon>
        <taxon>Pseudomonadota</taxon>
        <taxon>Alphaproteobacteria</taxon>
        <taxon>Rhodobacterales</taxon>
        <taxon>Paracoccaceae</taxon>
        <taxon>Pseudogemmobacter</taxon>
    </lineage>
</organism>
<dbReference type="SUPFAM" id="SSF51126">
    <property type="entry name" value="Pectin lyase-like"/>
    <property type="match status" value="1"/>
</dbReference>
<accession>A0ABS8CNC3</accession>
<dbReference type="InterPro" id="IPR012334">
    <property type="entry name" value="Pectin_lyas_fold"/>
</dbReference>
<dbReference type="InterPro" id="IPR011050">
    <property type="entry name" value="Pectin_lyase_fold/virulence"/>
</dbReference>
<dbReference type="InterPro" id="IPR047881">
    <property type="entry name" value="LktA_repeat"/>
</dbReference>
<dbReference type="RefSeq" id="WP_226935827.1">
    <property type="nucleotide sequence ID" value="NZ_JACDXX010000010.1"/>
</dbReference>
<proteinExistence type="predicted"/>
<dbReference type="Proteomes" id="UP001198571">
    <property type="component" value="Unassembled WGS sequence"/>
</dbReference>
<evidence type="ECO:0000313" key="1">
    <source>
        <dbReference type="EMBL" id="MCB5410700.1"/>
    </source>
</evidence>
<name>A0ABS8CNC3_9RHOB</name>
<evidence type="ECO:0000313" key="2">
    <source>
        <dbReference type="Proteomes" id="UP001198571"/>
    </source>
</evidence>
<keyword evidence="2" id="KW-1185">Reference proteome</keyword>
<reference evidence="1 2" key="1">
    <citation type="submission" date="2020-07" db="EMBL/GenBank/DDBJ databases">
        <title>Pseudogemmobacter sp. nov., isolated from poultry manure in Taiwan.</title>
        <authorList>
            <person name="Lin S.-Y."/>
            <person name="Tang Y.-S."/>
            <person name="Young C.-C."/>
        </authorList>
    </citation>
    <scope>NUCLEOTIDE SEQUENCE [LARGE SCALE GENOMIC DNA]</scope>
    <source>
        <strain evidence="1 2">CC-YST710</strain>
    </source>
</reference>
<dbReference type="NCBIfam" id="NF012206">
    <property type="entry name" value="LktA_tand_53"/>
    <property type="match status" value="6"/>
</dbReference>
<gene>
    <name evidence="1" type="ORF">H0485_11920</name>
</gene>
<dbReference type="EMBL" id="JACDXX010000010">
    <property type="protein sequence ID" value="MCB5410700.1"/>
    <property type="molecule type" value="Genomic_DNA"/>
</dbReference>
<dbReference type="Gene3D" id="2.160.20.10">
    <property type="entry name" value="Single-stranded right-handed beta-helix, Pectin lyase-like"/>
    <property type="match status" value="1"/>
</dbReference>
<sequence>MTIAQHNRPALVPGLRAVLHRGVSALAIVSVISAQVAPAWAEPISTIQGADGYHGGISSSVSGGRDIFDITGKQHGSSDVMVYDQFDLSANGDVNFRLNQSSDRIINIMNGAAGVAIDGNVSSFRYGATAIGGDVYFVTPGGFVLGANGSVNAGRLVVTTPTPEFRDGMVASLGPGPHLKSFDSHLEDIDQGEEPLGEGSIEILGSIQARALSLRAGARLLLNGQVSVSGAGGTDSGLPVTAVNTGNLERAAGVVIRDGVVSLKSKGSMELGGSVSASNGTAGGAAITATAKSITLKTDGPNQSLLAGATGDSRSSYIIMFAEDSLLAENAVKLEVKGQGGLVWLGADQLTLGQDRSGTAGVLGGEAGGTVMLEGEQIRILGGFATRGAQVIAEGEAIDIDGSLTTSGGDVIVKGRRISMNGGSIDTRATGGSGLIALIAEHSNIDQAWPISVRDAEAKITLTGATLQGGAVVVYAVARAGTGTNLDDQEAMLDSAEHLARLQEAFFNGFGSQTITIPANGDIPAQEITTSELSTLLSDLIDAGADAAQNASFAALKALAAQLVVNVPVNSAKANVTITDSTLVSDGSRGPLEGNRTVGKTNWATGERLGDASITADGLVSDVWDLRAPAILGSKRLTLPADWTAPQTEGTAPGQIGEDVYIRAHAETMVETKPGGLLPVPLSALGAYSKTQASVRITGDSEIRSARDLALRSTVRDAMTVDFKAAKIGGLTLGLNITLQEVENQLLVDARKISAGKRAIFEAKTVRSHDTAVSANAGDSDWLAVALNIGLSKNHTEVAVNVRPGAGSDRLSGGLHAAEGIDLTAQTVYLSNSRDTEATVSENNPTTAVVTKNPHVEPLISDLTKTIKRKLGMNPESSPKTLGLGFAIDVNAFQDDTYVSLNGGYHDLQGDGSYRAFATPGSVTLPSVEALNLRASLDYRTTTALSGPVRRTVSRMGDFGLLLKGKAAALGLSYDQLIGQHTDGIFAAGALSYLGSDTVAELGGNIQGGNVTVEAKTDLGSLSDSLMGLWDSVQQWKDYAEKLATLKGLPAQALSDATSDSDSDVPGQAAEVLDTQPEIPALTDYLQSLLTPTSGVMAAGTRSPKAAVPGEPHDDAAQDRAMGLSLNAFMTNANTQARILDGAVISTAGDVVVNAVEQSAMIFGNNYLPTKNPFNDGPATALGGTLGAEVNRGSIGATVGKAQITARDLKVTALNDRFMGQLVYAGRGGREKGISLSLGANVTLKTTTALVSGNARINLARDLKIEARDETINWAVAAGLSGASSGGSGKPATAVGGAVIVNYMERDVHAGIGFRPGETADGLGYVTAGGTASIEALNNAIDIGIAAAGAVTAETAAPPADPDPNGDNILMSLNPLVGADVIAKMQLMEAYDIFNDLNTAETSEIGSKKTGLSLAGSGVANIIRSNHTTAEVAGGARLASKGNLAISARNEGLTIAGSGAISAALQTQNEADALAGALSVTLGFRDVTVKLGGAITSTEGDVTVNAEDDSRTINVAVGGAGTSKGDKAIAGSVAMNLLNGDTLIDVNGAFLQAGKSIDLLAQDRSWQLAVGGAVAVNMSMDQGLGFGLGVGSNNYNRDVRVRLRNGAALRAESIALDASFAARLYGFGISAGVGKTGAAGSVSVNTIIADAKVEIGDTGPTPVRLSALQSIRINAEDEAQIWALAGALAFGRQNAVGAAGAVNVITGKTLVQIENAVLEGLVPEATPENPDPYAAATIELFAKGNSKIRSLGVAGAAGLDGTAIGAGITVNTIVADAGIRMSGSTVRGAGDFSAVSTSKRNIQSIAGAAAAGGKGAAGAALAVNLILGNDTTSQITNSDITASAVTVKAEAEGKIRSASVAIGASTGSAVAGSVSVNVITGSTRADITGGTIREAASVSQLATDNQSIKVLAGNAAVGTGGAGVGVAIAANVIAQDTYARGSYGYTGQGAPDLSASATNSATIAAIGATVAGGSGSGVGVSAAVGDIGNRTEATLDTNVETAGNITVNASNKSRIDILGGAAGIGAGGAGVGAAVSLAMIHDTTYAGLDASHLTRSGDLSVSAYKEGAIKAAAIGVGGGSGAGVGASLVFSMIGRESNVEGLSEAHRFDTAAGEGQGSSTDSARADANAAKSDILSQLSTNAAAAGDGRLDGSLSSANNRIADDVTEARLRLQKAGEFGTILVRAEDKASIASLAGSAAAGGAAGVGAGVTVNLMFGATKAGLELAQGRSLTGSVSVLALQTGTINTHAYAFGGGGSAGVAGAINVNVMQRGLLAELKGNGATLATNAGNVTVAATQTGEVDSIGGVLALGGAAGVAAAISVSYINDSVATAVSNVAFDTRETGIADLTRAGKVTLSATSDLDVTSSAASAGVSAGAGLSGAIVVNVGAGKVSNGSTNTSIFARDLDIITRGDRYFTAYSGVLSGGFAGIGLATSINTAGVKVTSQHDGLTARLGGHGVIESSATAGFGGLAVGLSAGAVAVVGTAIANNSKSEVITQLTGADLLARGNLEVTSDLAAYVTIDGGDADKAGAISGGVAAGGLAGAGAAVAVNVFKGKAETRIGDRSRLAALGVDGRLGVTAPRGLTISADSRADVNSYTVMAATGIGAGTGAISTVVLQDLASVKIGDLDENGHSTGRVALNEQADAEMRAELGYDAGSTEAGHAAQNTVITADSHSEINAHVGAVAAGLGAGGAAISVVVAENESKLRLAGAVLGANKDVILSSLSENRIGGATAGAAAGVGAGASTVSTRFFAAKSSVDLLGTDLLPRSSGSGGNLSVSAKTLAVNSAKTGAFSAAAVGGSGAVSVTQTDSDARIRVGSLRGDVANEAMTGPETVLLDSNLLSGGAISMKADNELRITADTIGGAGGLLGGVTVVAQTLIAGSSARVEIDADQTLESKGDLAIGASDRVTSTTQTGAISAAGLAAVGIAVDLQRFQTAAEVSIGRNVVLQSGGNVALTATSSRNITMGVAAGSAAGLLGITAAVGSVDIGGTLASENEDERKAKDSALAETRSALAGSGDSNADALAKAAGAGDAQADGLARSSGLNLDGALGADSARVVIGENARISGAGDVRLAATSLTDVRQSTGALGVGGFAGAASGTGLIHAGAGALVSVGQNSVLSAGKKLQLSAHEGQGAQGVHAVAHTLAGGGLAALAVGVARVETTGSAGVVVGGGSQLSGGNAAGSGEGLEISALRDLAARLEIQNYALGGMVGIGAAVAHVSDTGKVRVEIGKTGQQTSLLGGAVKITSRSVTRQSVTAEAGAGGVYYGLNGVDARARAASVTETTALGVTITGGEVQLVTEANPDVSATATGKALGAVAAGVSLAKAELSAKVTADFQGVIRASSILIDTALRGKGASASASSSAGGIGAGGGADATATGGYLVSASLRGDFVASAGDLTIQTMAENLRFDARGDGKAGGVVAAGAVTAFAGQAAGQEGRVSLELDGLKTGDLLLARDKVQITTLNAPGYTTRVSAGSQGLFAGSAAEAETNAQLATSALFGTRTGAFTLSARDLSMLTATRPDLLTYVSSTTANLAGASGARQKARVTISQDMQIGTGAFIGAQRSADLASATGITSGALDGKATIYGGSGGLAGGAAVASTLRSNVDNRFTVNDGAIMEMGGAGGLDSVFSLAAYNDYNILERAELHADGGIAIPKADLKVIAERSDAILSIKNAELYSGAGLRLSAGNQVKILAYANVSTTGLAGAASGNSLADFTGNALVTIGAGARLFAEQDVALLAGYVRGQLQGFDLQAETRLYNKTAAPIVTKPDADAIAKDISRVQIDAGADVKAVRDIIVAAEGGDRLVRGFGRGTDLYRQVLAEIASAISGIFGGDPVSLDIKSGSSTDKGNHGLVLNGNLRAGARNIQVLYFDADNNAHYGDYADDALAHAQTDWDKGTGSAATKALSERLAEVNGWLNDPAFASNEIAKAAWTMERGRLLAAIDEIRGDASRVQITVGDIRASAGNIHLRGTHVSGNGDLVAPGDALIEVKATQGSTATLAVGNLTIENYAGGTISFNGTRVTDSAMLAGLSNGGSAQSLTMVSAETDPAKPVIRVEAGTANGRLLHQGDVFNLGGQVWSSGKDISIYREMRASEIHVAGARSVSMEYRPGVRSTSGANPEDSYGAYFTRVENSIRSAVRSGSVGSTKTYRTGSLVIPAFRPAEASQTGGIYANSSIFISADMVNVNSTIRAGVGAYDISLGAGLDQVLQGLGGASNILLYDPLTGKGLDSALAYIRSNAAISWDPVAKRIVVADIEALGGDVTIVGDIFSTGNGKIEVLDGFSAVTVNSGSRYAMELGRIMIGGELDANGVAKGATGKISLWDYDYSLPVGQQLRLTEYTRNAGDARQYSYATKADRDYIFTNVTETTTVVTKRREELILVGGVVDRENTVTKVTNETVPSVTVVAQAPYLSGSLGGADYAYAVEGKLLDRSETNKSAEKKTHDSVKWYKLGSGYRHYTWTETHTTVEQFNHRVKADYAIDIVFSGSDAIAGAQTININTAGSVIFGGIVNNYGGTSQVTSSQGSITAGNSNVVLSGQGMSFSAAQGSIGTAGQALSLALAEGQAVTASAADSIHLASARGDLRVGNITTSRSDAQVASVGAITLSARGDLVQQAGTVIRGGDITLKSATGQIGRTESLRIDLQGAGRLSATASGHIDVTETAGDMRVAAVSSQAGNVTLRAPDGAILDGLNDAKSDFRTNEELVEIWRNELGLTEDGARTEAMIAAYEAERERMYRDYWIAREAAGALPADFTPDAETLAAWEAQRQVLLDRGLSTDDFEAEIADWTASRQAFWRSFDTETGYAAGYRYQADSTERDRIAGAALFDQAQMLRSISADVVRRTTSSQDDNEGSNVTAFGSITLIARDGVGQDLDDVVLDLTGPLSNEELLLLSRTLAHNVSQDAQTGLIRLRRFDDLNITMLGGLNPVTGLNDGVLNVSSQTAGRNILIGTDKGLRLGSVSGQGGVTLRAKEAITGTLASGTDIRSAGNLVLESAEGSLGTAERRLSVAVGAGGVANLRAEGDIRLDATGGLSLAEVYSRATVDLRASGAITDAFSSATPRVIARNILLSGSSIGTLTQALGMELERGTDGSLGTLNLAALSGDLRVALYEEARIAAVEASGDISITADNDLALAGRVVTPGALEVNVAGDLSVEGPQASGHLSAADLTLTAAGVGTLAAPLQISQTGSTGLIRLTTTLGALNAGLTTDARLAAMDLASGGTLTAFGDLALVGADVIRFGAEDLHLDLRAALDLAAATGTDVTGSRLRLTAAGDVGAGADRLETAISILTGTVGGELHVTDAGDLLTEALGAGRVLDLLVLNDLTLGGSLRASQVVMTAKRNLLIGAAPVTAGELQLFALGGNIGGLAGGSGQITGATLGSLTAYASGRVDLSSDSGLNIRYAIAGTELRLSTTQGDLTAGALQGRDLVHLTAAGDVSVTAIGVGSVTGADQAGFGLSAQPAYGRHDLEAARLIDVTAEGSVRLGLARGGEVQITSDSVDAILTTLQPDGHIDATVRDNGDNVGPVVRIETVVSQPVGDPTAGSIDDLRAGLDYNLRDQSSITFNGPVSQDAVLIHRGNRVEFGDQDVQLDQGIWRGEESLRISRNFSGIDGRFQLELWVPADVRLSFVLGEGPDVSAAPVLALETRRAGFMLNGTEVLVEETARGLVERLGLAGVYNLRSLSELGNEGTRTGDQQPLLQFRLAPHWPDFRRGLDRVPLILGALVTATKQG</sequence>
<comment type="caution">
    <text evidence="1">The sequence shown here is derived from an EMBL/GenBank/DDBJ whole genome shotgun (WGS) entry which is preliminary data.</text>
</comment>
<protein>
    <submittedName>
        <fullName evidence="1">Leukotoxin LktA family filamentous adhesin</fullName>
    </submittedName>
</protein>
<dbReference type="NCBIfam" id="NF012204">
    <property type="entry name" value="adhes_FxxPxG"/>
    <property type="match status" value="1"/>
</dbReference>